<gene>
    <name evidence="2" type="ORF">KK1_032944</name>
</gene>
<dbReference type="STRING" id="3821.A0A151RSJ9"/>
<dbReference type="PANTHER" id="PTHR48435">
    <property type="entry name" value="POLYPROTEIN"/>
    <property type="match status" value="1"/>
</dbReference>
<evidence type="ECO:0000259" key="1">
    <source>
        <dbReference type="Pfam" id="PF05699"/>
    </source>
</evidence>
<name>A0A151RSJ9_CAJCA</name>
<dbReference type="SUPFAM" id="SSF53098">
    <property type="entry name" value="Ribonuclease H-like"/>
    <property type="match status" value="1"/>
</dbReference>
<dbReference type="GO" id="GO:0046983">
    <property type="term" value="F:protein dimerization activity"/>
    <property type="evidence" value="ECO:0007669"/>
    <property type="project" value="InterPro"/>
</dbReference>
<sequence>MSDLQTDNPRPSITHSSQINLTIPKSCKQTLSDKLENLIEYSRVPEDAQIESALPPLVQDHYYDLPTEAQFNENALMVISNSEDQVPTIVQIPKQISRGDLELLIPREWISNYESYKNGQNPVVATEYSYQRLRDGSVKTIFKKKDPIKASTSNVVFSTMMISLGERETTVPIYSFMWDIAPEMCDSDCDCWMDQGHDSEDDSDSDDSDSDRKDRYYSDEWFLEAPYRIFPHEDEEISMERNKYRWTLDAKSLWVMHGSSAPLLQKLSLKLLVQPSSSSCCERNWSTYSFIHSLKRNRLNPKRAEDLVYVHTNLRLLSKKSEEYICNGVLENEKIESFVITKFECQEHRWLRNLYKLHKWCTGLNKGIFSANILSTQRRVQTMFYLAYQMQP</sequence>
<dbReference type="AlphaFoldDB" id="A0A151RSJ9"/>
<dbReference type="EMBL" id="KQ483588">
    <property type="protein sequence ID" value="KYP45530.1"/>
    <property type="molecule type" value="Genomic_DNA"/>
</dbReference>
<organism evidence="2 3">
    <name type="scientific">Cajanus cajan</name>
    <name type="common">Pigeon pea</name>
    <name type="synonym">Cajanus indicus</name>
    <dbReference type="NCBI Taxonomy" id="3821"/>
    <lineage>
        <taxon>Eukaryota</taxon>
        <taxon>Viridiplantae</taxon>
        <taxon>Streptophyta</taxon>
        <taxon>Embryophyta</taxon>
        <taxon>Tracheophyta</taxon>
        <taxon>Spermatophyta</taxon>
        <taxon>Magnoliopsida</taxon>
        <taxon>eudicotyledons</taxon>
        <taxon>Gunneridae</taxon>
        <taxon>Pentapetalae</taxon>
        <taxon>rosids</taxon>
        <taxon>fabids</taxon>
        <taxon>Fabales</taxon>
        <taxon>Fabaceae</taxon>
        <taxon>Papilionoideae</taxon>
        <taxon>50 kb inversion clade</taxon>
        <taxon>NPAAA clade</taxon>
        <taxon>indigoferoid/millettioid clade</taxon>
        <taxon>Phaseoleae</taxon>
        <taxon>Cajanus</taxon>
    </lineage>
</organism>
<dbReference type="InterPro" id="IPR053098">
    <property type="entry name" value="Petuviruses_polyprotein"/>
</dbReference>
<dbReference type="InterPro" id="IPR008906">
    <property type="entry name" value="HATC_C_dom"/>
</dbReference>
<dbReference type="Pfam" id="PF05699">
    <property type="entry name" value="Dimer_Tnp_hAT"/>
    <property type="match status" value="1"/>
</dbReference>
<feature type="domain" description="HAT C-terminal dimerisation" evidence="1">
    <location>
        <begin position="239"/>
        <end position="314"/>
    </location>
</feature>
<keyword evidence="3" id="KW-1185">Reference proteome</keyword>
<dbReference type="Proteomes" id="UP000075243">
    <property type="component" value="Unassembled WGS sequence"/>
</dbReference>
<accession>A0A151RSJ9</accession>
<evidence type="ECO:0000313" key="2">
    <source>
        <dbReference type="EMBL" id="KYP45530.1"/>
    </source>
</evidence>
<proteinExistence type="predicted"/>
<protein>
    <submittedName>
        <fullName evidence="2">Polyprotein</fullName>
    </submittedName>
</protein>
<dbReference type="PANTHER" id="PTHR48435:SF1">
    <property type="entry name" value="POLYPROTEIN"/>
    <property type="match status" value="1"/>
</dbReference>
<reference evidence="2" key="1">
    <citation type="journal article" date="2012" name="Nat. Biotechnol.">
        <title>Draft genome sequence of pigeonpea (Cajanus cajan), an orphan legume crop of resource-poor farmers.</title>
        <authorList>
            <person name="Varshney R.K."/>
            <person name="Chen W."/>
            <person name="Li Y."/>
            <person name="Bharti A.K."/>
            <person name="Saxena R.K."/>
            <person name="Schlueter J.A."/>
            <person name="Donoghue M.T."/>
            <person name="Azam S."/>
            <person name="Fan G."/>
            <person name="Whaley A.M."/>
            <person name="Farmer A.D."/>
            <person name="Sheridan J."/>
            <person name="Iwata A."/>
            <person name="Tuteja R."/>
            <person name="Penmetsa R.V."/>
            <person name="Wu W."/>
            <person name="Upadhyaya H.D."/>
            <person name="Yang S.P."/>
            <person name="Shah T."/>
            <person name="Saxena K.B."/>
            <person name="Michael T."/>
            <person name="McCombie W.R."/>
            <person name="Yang B."/>
            <person name="Zhang G."/>
            <person name="Yang H."/>
            <person name="Wang J."/>
            <person name="Spillane C."/>
            <person name="Cook D.R."/>
            <person name="May G.D."/>
            <person name="Xu X."/>
            <person name="Jackson S.A."/>
        </authorList>
    </citation>
    <scope>NUCLEOTIDE SEQUENCE [LARGE SCALE GENOMIC DNA]</scope>
</reference>
<dbReference type="InterPro" id="IPR012337">
    <property type="entry name" value="RNaseH-like_sf"/>
</dbReference>
<evidence type="ECO:0000313" key="3">
    <source>
        <dbReference type="Proteomes" id="UP000075243"/>
    </source>
</evidence>
<dbReference type="Gramene" id="C.cajan_31149.t">
    <property type="protein sequence ID" value="C.cajan_31149.t"/>
    <property type="gene ID" value="C.cajan_31149"/>
</dbReference>